<organism evidence="1 2">
    <name type="scientific">Leptotrichia buccalis (strain ATCC 14201 / DSM 1135 / JCM 12969 / NCTC 10249 / C-1013-b)</name>
    <dbReference type="NCBI Taxonomy" id="523794"/>
    <lineage>
        <taxon>Bacteria</taxon>
        <taxon>Fusobacteriati</taxon>
        <taxon>Fusobacteriota</taxon>
        <taxon>Fusobacteriia</taxon>
        <taxon>Fusobacteriales</taxon>
        <taxon>Leptotrichiaceae</taxon>
        <taxon>Leptotrichia</taxon>
    </lineage>
</organism>
<protein>
    <submittedName>
        <fullName evidence="1">Uncharacterized protein</fullName>
    </submittedName>
</protein>
<dbReference type="Proteomes" id="UP000001910">
    <property type="component" value="Chromosome"/>
</dbReference>
<dbReference type="KEGG" id="lba:Lebu_0979"/>
<dbReference type="STRING" id="523794.Lebu_0979"/>
<name>C7N9Q0_LEPBD</name>
<dbReference type="HOGENOM" id="CLU_1530677_0_0_0"/>
<proteinExistence type="predicted"/>
<sequence>MKIKRGIIMDIINNILDNKIQIQIDDRIIDVNDIEKVERKLFLFKKFRLNIKLKTGEVIQKNYKSLDEMYKNYEKFITEAGFDFSGKLRKERFKYINGNIYLKKLIIIANELTGIRWIEEAKKKLKSVLHQGESYDIKIELFLKGGNTVILEMENEQYAEYDFEQLKRIFESRKL</sequence>
<dbReference type="EMBL" id="CP001685">
    <property type="protein sequence ID" value="ACV38881.1"/>
    <property type="molecule type" value="Genomic_DNA"/>
</dbReference>
<reference evidence="1 2" key="1">
    <citation type="journal article" date="2009" name="Stand. Genomic Sci.">
        <title>Complete genome sequence of Leptotrichia buccalis type strain (C-1013-b).</title>
        <authorList>
            <person name="Ivanova N."/>
            <person name="Gronow S."/>
            <person name="Lapidus A."/>
            <person name="Copeland A."/>
            <person name="Glavina Del Rio T."/>
            <person name="Nolan M."/>
            <person name="Lucas S."/>
            <person name="Chen F."/>
            <person name="Tice H."/>
            <person name="Cheng J.F."/>
            <person name="Saunders E."/>
            <person name="Bruce D."/>
            <person name="Goodwin L."/>
            <person name="Brettin T."/>
            <person name="Detter J.C."/>
            <person name="Han C."/>
            <person name="Pitluck S."/>
            <person name="Mikhailova N."/>
            <person name="Pati A."/>
            <person name="Mavrommatis K."/>
            <person name="Chen A."/>
            <person name="Palaniappan K."/>
            <person name="Land M."/>
            <person name="Hauser L."/>
            <person name="Chang Y.J."/>
            <person name="Jeffries C.D."/>
            <person name="Chain P."/>
            <person name="Rohde C."/>
            <person name="Goker M."/>
            <person name="Bristow J."/>
            <person name="Eisen J.A."/>
            <person name="Markowitz V."/>
            <person name="Hugenholtz P."/>
            <person name="Kyrpides N.C."/>
            <person name="Klenk H.P."/>
        </authorList>
    </citation>
    <scope>NUCLEOTIDE SEQUENCE [LARGE SCALE GENOMIC DNA]</scope>
    <source>
        <strain evidence="2">ATCC 14201 / DSM 1135 / JCM 12969 / NCTC 10249 / C-1013-b</strain>
    </source>
</reference>
<evidence type="ECO:0000313" key="2">
    <source>
        <dbReference type="Proteomes" id="UP000001910"/>
    </source>
</evidence>
<accession>C7N9Q0</accession>
<evidence type="ECO:0000313" key="1">
    <source>
        <dbReference type="EMBL" id="ACV38881.1"/>
    </source>
</evidence>
<keyword evidence="2" id="KW-1185">Reference proteome</keyword>
<gene>
    <name evidence="1" type="ordered locus">Lebu_0979</name>
</gene>
<dbReference type="AlphaFoldDB" id="C7N9Q0"/>